<comment type="caution">
    <text evidence="1">The sequence shown here is derived from an EMBL/GenBank/DDBJ whole genome shotgun (WGS) entry which is preliminary data.</text>
</comment>
<accession>A0A179H489</accession>
<protein>
    <submittedName>
        <fullName evidence="1">Uncharacterized protein</fullName>
    </submittedName>
</protein>
<sequence>MLGIGMFLAGLHGGGGRASLVADPIRNAPQHRCVPRPHCRDVGAVRSAAFAPCKGDSCASYSSRVPSRSLARNWNSTASLGLVTLGTLRDKAEEHALWHTSRASARRYATRPTRGFVAARARVNEQILSPRPVSIAAGVSDVQKSTCTLLMRPTQQ</sequence>
<dbReference type="AlphaFoldDB" id="A0A179H489"/>
<dbReference type="Proteomes" id="UP000078240">
    <property type="component" value="Unassembled WGS sequence"/>
</dbReference>
<name>A0A179H489_PURLI</name>
<gene>
    <name evidence="1" type="ORF">VFPBJ_03109</name>
</gene>
<dbReference type="EMBL" id="LSBH01000002">
    <property type="protein sequence ID" value="OAQ84341.1"/>
    <property type="molecule type" value="Genomic_DNA"/>
</dbReference>
<proteinExistence type="predicted"/>
<evidence type="ECO:0000313" key="1">
    <source>
        <dbReference type="EMBL" id="OAQ84341.1"/>
    </source>
</evidence>
<reference evidence="1 2" key="1">
    <citation type="submission" date="2016-01" db="EMBL/GenBank/DDBJ databases">
        <title>Biosynthesis of antibiotic leucinostatins and their inhibition on Phytophthora in bio-control Purpureocillium lilacinum.</title>
        <authorList>
            <person name="Wang G."/>
            <person name="Liu Z."/>
            <person name="Lin R."/>
            <person name="Li E."/>
            <person name="Mao Z."/>
            <person name="Ling J."/>
            <person name="Yin W."/>
            <person name="Xie B."/>
        </authorList>
    </citation>
    <scope>NUCLEOTIDE SEQUENCE [LARGE SCALE GENOMIC DNA]</scope>
    <source>
        <strain evidence="1">PLBJ-1</strain>
    </source>
</reference>
<organism evidence="1 2">
    <name type="scientific">Purpureocillium lilacinum</name>
    <name type="common">Paecilomyces lilacinus</name>
    <dbReference type="NCBI Taxonomy" id="33203"/>
    <lineage>
        <taxon>Eukaryota</taxon>
        <taxon>Fungi</taxon>
        <taxon>Dikarya</taxon>
        <taxon>Ascomycota</taxon>
        <taxon>Pezizomycotina</taxon>
        <taxon>Sordariomycetes</taxon>
        <taxon>Hypocreomycetidae</taxon>
        <taxon>Hypocreales</taxon>
        <taxon>Ophiocordycipitaceae</taxon>
        <taxon>Purpureocillium</taxon>
    </lineage>
</organism>
<evidence type="ECO:0000313" key="2">
    <source>
        <dbReference type="Proteomes" id="UP000078240"/>
    </source>
</evidence>